<dbReference type="SUPFAM" id="SSF55174">
    <property type="entry name" value="Alpha-L RNA-binding motif"/>
    <property type="match status" value="1"/>
</dbReference>
<evidence type="ECO:0000313" key="4">
    <source>
        <dbReference type="Proteomes" id="UP000306223"/>
    </source>
</evidence>
<keyword evidence="1" id="KW-0694">RNA-binding</keyword>
<dbReference type="CDD" id="cd00165">
    <property type="entry name" value="S4"/>
    <property type="match status" value="1"/>
</dbReference>
<dbReference type="InterPro" id="IPR002942">
    <property type="entry name" value="S4_RNA-bd"/>
</dbReference>
<dbReference type="RefSeq" id="WP_136855158.1">
    <property type="nucleotide sequence ID" value="NZ_SUNH01000004.1"/>
</dbReference>
<reference evidence="3 4" key="1">
    <citation type="submission" date="2019-04" db="EMBL/GenBank/DDBJ databases">
        <authorList>
            <person name="Li J."/>
        </authorList>
    </citation>
    <scope>NUCLEOTIDE SEQUENCE [LARGE SCALE GENOMIC DNA]</scope>
    <source>
        <strain evidence="3 4">CCTCC AB2016182</strain>
    </source>
</reference>
<dbReference type="AlphaFoldDB" id="A0A4U0QZP0"/>
<dbReference type="PROSITE" id="PS50889">
    <property type="entry name" value="S4"/>
    <property type="match status" value="1"/>
</dbReference>
<dbReference type="SMART" id="SM00363">
    <property type="entry name" value="S4"/>
    <property type="match status" value="1"/>
</dbReference>
<protein>
    <submittedName>
        <fullName evidence="3">RNA-binding S4 domain-containing protein</fullName>
    </submittedName>
</protein>
<keyword evidence="4" id="KW-1185">Reference proteome</keyword>
<comment type="caution">
    <text evidence="3">The sequence shown here is derived from an EMBL/GenBank/DDBJ whole genome shotgun (WGS) entry which is preliminary data.</text>
</comment>
<dbReference type="EMBL" id="SUNH01000004">
    <property type="protein sequence ID" value="TJZ87102.1"/>
    <property type="molecule type" value="Genomic_DNA"/>
</dbReference>
<dbReference type="Gene3D" id="3.10.290.10">
    <property type="entry name" value="RNA-binding S4 domain"/>
    <property type="match status" value="1"/>
</dbReference>
<evidence type="ECO:0000313" key="3">
    <source>
        <dbReference type="EMBL" id="TJZ87102.1"/>
    </source>
</evidence>
<accession>A0A4U0QZP0</accession>
<organism evidence="3 4">
    <name type="scientific">Paracoccus hibiscisoli</name>
    <dbReference type="NCBI Taxonomy" id="2023261"/>
    <lineage>
        <taxon>Bacteria</taxon>
        <taxon>Pseudomonadati</taxon>
        <taxon>Pseudomonadota</taxon>
        <taxon>Alphaproteobacteria</taxon>
        <taxon>Rhodobacterales</taxon>
        <taxon>Paracoccaceae</taxon>
        <taxon>Paracoccus</taxon>
    </lineage>
</organism>
<feature type="domain" description="RNA-binding S4" evidence="2">
    <location>
        <begin position="8"/>
        <end position="71"/>
    </location>
</feature>
<dbReference type="InterPro" id="IPR036986">
    <property type="entry name" value="S4_RNA-bd_sf"/>
</dbReference>
<dbReference type="Proteomes" id="UP000306223">
    <property type="component" value="Unassembled WGS sequence"/>
</dbReference>
<dbReference type="OrthoDB" id="9797176at2"/>
<evidence type="ECO:0000259" key="2">
    <source>
        <dbReference type="SMART" id="SM00363"/>
    </source>
</evidence>
<dbReference type="Pfam" id="PF01479">
    <property type="entry name" value="S4"/>
    <property type="match status" value="1"/>
</dbReference>
<proteinExistence type="predicted"/>
<evidence type="ECO:0000256" key="1">
    <source>
        <dbReference type="PROSITE-ProRule" id="PRU00182"/>
    </source>
</evidence>
<sequence length="100" mass="11065">MTDAAEGLRLDKWLFYARIFKTRGLAAARVEAGGIRVNGQPCRKPGRAVRVGDVLTVSANRQVRVLHVQGFADRRGPAPEAQLLYHEDRDGLIDPAELSR</sequence>
<gene>
    <name evidence="3" type="ORF">FA740_02300</name>
</gene>
<name>A0A4U0QZP0_9RHOB</name>
<dbReference type="GO" id="GO:0003723">
    <property type="term" value="F:RNA binding"/>
    <property type="evidence" value="ECO:0007669"/>
    <property type="project" value="UniProtKB-KW"/>
</dbReference>